<dbReference type="NCBIfam" id="TIGR00231">
    <property type="entry name" value="small_GTP"/>
    <property type="match status" value="1"/>
</dbReference>
<dbReference type="GO" id="GO:0003924">
    <property type="term" value="F:GTPase activity"/>
    <property type="evidence" value="ECO:0007669"/>
    <property type="project" value="InterPro"/>
</dbReference>
<dbReference type="Gene3D" id="3.30.230.10">
    <property type="match status" value="1"/>
</dbReference>
<evidence type="ECO:0000256" key="3">
    <source>
        <dbReference type="ARBA" id="ARBA00023134"/>
    </source>
</evidence>
<dbReference type="InterPro" id="IPR005225">
    <property type="entry name" value="Small_GTP-bd"/>
</dbReference>
<dbReference type="AlphaFoldDB" id="A0A9D2AWX2"/>
<dbReference type="InterPro" id="IPR035650">
    <property type="entry name" value="Tet_C"/>
</dbReference>
<dbReference type="InterPro" id="IPR000640">
    <property type="entry name" value="EFG_V-like"/>
</dbReference>
<dbReference type="EMBL" id="DXEU01000087">
    <property type="protein sequence ID" value="HIX52134.1"/>
    <property type="molecule type" value="Genomic_DNA"/>
</dbReference>
<organism evidence="6 7">
    <name type="scientific">Candidatus Lachnoclostridium stercoripullorum</name>
    <dbReference type="NCBI Taxonomy" id="2838635"/>
    <lineage>
        <taxon>Bacteria</taxon>
        <taxon>Bacillati</taxon>
        <taxon>Bacillota</taxon>
        <taxon>Clostridia</taxon>
        <taxon>Lachnospirales</taxon>
        <taxon>Lachnospiraceae</taxon>
    </lineage>
</organism>
<dbReference type="Gene3D" id="3.30.70.870">
    <property type="entry name" value="Elongation Factor G (Translational Gtpase), domain 3"/>
    <property type="match status" value="1"/>
</dbReference>
<dbReference type="Gene3D" id="2.40.30.10">
    <property type="entry name" value="Translation factors"/>
    <property type="match status" value="1"/>
</dbReference>
<evidence type="ECO:0000256" key="4">
    <source>
        <dbReference type="ARBA" id="ARBA00023251"/>
    </source>
</evidence>
<dbReference type="PRINTS" id="PR00315">
    <property type="entry name" value="ELONGATNFCT"/>
</dbReference>
<dbReference type="PROSITE" id="PS51722">
    <property type="entry name" value="G_TR_2"/>
    <property type="match status" value="1"/>
</dbReference>
<dbReference type="SUPFAM" id="SSF54980">
    <property type="entry name" value="EF-G C-terminal domain-like"/>
    <property type="match status" value="2"/>
</dbReference>
<dbReference type="Pfam" id="PF03764">
    <property type="entry name" value="EFG_IV"/>
    <property type="match status" value="1"/>
</dbReference>
<dbReference type="PANTHER" id="PTHR43261">
    <property type="entry name" value="TRANSLATION ELONGATION FACTOR G-RELATED"/>
    <property type="match status" value="1"/>
</dbReference>
<accession>A0A9D2AWX2</accession>
<evidence type="ECO:0000256" key="2">
    <source>
        <dbReference type="ARBA" id="ARBA00022917"/>
    </source>
</evidence>
<dbReference type="SUPFAM" id="SSF50447">
    <property type="entry name" value="Translation proteins"/>
    <property type="match status" value="1"/>
</dbReference>
<dbReference type="GO" id="GO:0006412">
    <property type="term" value="P:translation"/>
    <property type="evidence" value="ECO:0007669"/>
    <property type="project" value="UniProtKB-KW"/>
</dbReference>
<dbReference type="Pfam" id="PF00009">
    <property type="entry name" value="GTP_EFTU"/>
    <property type="match status" value="1"/>
</dbReference>
<dbReference type="InterPro" id="IPR005517">
    <property type="entry name" value="Transl_elong_EFG/EF2_IV"/>
</dbReference>
<dbReference type="InterPro" id="IPR020568">
    <property type="entry name" value="Ribosomal_Su5_D2-typ_SF"/>
</dbReference>
<proteinExistence type="predicted"/>
<dbReference type="GO" id="GO:0005525">
    <property type="term" value="F:GTP binding"/>
    <property type="evidence" value="ECO:0007669"/>
    <property type="project" value="UniProtKB-KW"/>
</dbReference>
<dbReference type="Proteomes" id="UP000886780">
    <property type="component" value="Unassembled WGS sequence"/>
</dbReference>
<dbReference type="PRINTS" id="PR01037">
    <property type="entry name" value="TCRTETOQM"/>
</dbReference>
<dbReference type="InterPro" id="IPR035647">
    <property type="entry name" value="EFG_III/V"/>
</dbReference>
<dbReference type="SMART" id="SM00889">
    <property type="entry name" value="EFG_IV"/>
    <property type="match status" value="1"/>
</dbReference>
<dbReference type="InterPro" id="IPR014721">
    <property type="entry name" value="Ribsml_uS5_D2-typ_fold_subgr"/>
</dbReference>
<dbReference type="GO" id="GO:0032790">
    <property type="term" value="P:ribosome disassembly"/>
    <property type="evidence" value="ECO:0007669"/>
    <property type="project" value="TreeGrafter"/>
</dbReference>
<name>A0A9D2AWX2_9FIRM</name>
<evidence type="ECO:0000313" key="7">
    <source>
        <dbReference type="Proteomes" id="UP000886780"/>
    </source>
</evidence>
<dbReference type="Pfam" id="PF00679">
    <property type="entry name" value="EFG_C"/>
    <property type="match status" value="1"/>
</dbReference>
<feature type="domain" description="Tr-type G" evidence="5">
    <location>
        <begin position="11"/>
        <end position="255"/>
    </location>
</feature>
<dbReference type="SUPFAM" id="SSF54211">
    <property type="entry name" value="Ribosomal protein S5 domain 2-like"/>
    <property type="match status" value="1"/>
</dbReference>
<dbReference type="InterPro" id="IPR000795">
    <property type="entry name" value="T_Tr_GTP-bd_dom"/>
</dbReference>
<comment type="caution">
    <text evidence="6">The sequence shown here is derived from an EMBL/GenBank/DDBJ whole genome shotgun (WGS) entry which is preliminary data.</text>
</comment>
<gene>
    <name evidence="6" type="ORF">IAA28_04955</name>
</gene>
<evidence type="ECO:0000259" key="5">
    <source>
        <dbReference type="PROSITE" id="PS51722"/>
    </source>
</evidence>
<keyword evidence="2" id="KW-0648">Protein biosynthesis</keyword>
<protein>
    <submittedName>
        <fullName evidence="6">TetM/TetW/TetO/TetS family tetracycline resistance ribosomal protection protein</fullName>
    </submittedName>
</protein>
<dbReference type="InterPro" id="IPR009000">
    <property type="entry name" value="Transl_B-barrel_sf"/>
</dbReference>
<sequence length="658" mass="73296">MGVQPHQNSPIKRICAGLLAHVDAGKTTFSEQVLFRGGLLRTPGRVDDGDSFLDFNEIERERGITVFSEQAVFAREEGIYCLIDTPGHADFSWEMERAMEVMDYAIVLVSGTDGIQGHTETIWKLLDRYEIPAFFFVNKLDRDTADYEKVLGELQARFSEAVCDFTFWGNGAADQMEVPERAVMLAAEEDESVLEEYLNGELDRGRLTKALRTMIRQRRIFPCMGGSAATGMGIDAFLQTFYELTSGTWRDESPLSGRVYKIRHDSQGERLTFVKLTGGRLSVRDAVGEEKIHQIRQYSGNRYVTLQEAVAGDLVALTGITSKKPGDGIGEASDAPEAVILPTLRARVLFDSSIPSRQMVQIFSVLEAENPGLHTLWEEQLGQLSIQIFGKIQLEVLASEIGSRFGVQVSFGVPEVVYKETIAGPVMGYGHFEPLRHYAEVAVRLEPGAAGAGISFRSECHVDRLAVNYQNLIRTHVFERAHKGVLTGSDLTDVEVVLVDGRSHIKHTEGGDFREALYRAIRQGLMKAESVLLEPYYHFSIFVPEEYVGRVLTDIGKYHGEFEAPSLSGNAAKIQGQGPVSEMMNYGEELAVLTRGRGSVSFRFDGYRPCHNQDEVVARRGYEPDHDLENPSYSVFCSKGAAITVNWDQAEGYMHCLR</sequence>
<keyword evidence="3" id="KW-0342">GTP-binding</keyword>
<evidence type="ECO:0000313" key="6">
    <source>
        <dbReference type="EMBL" id="HIX52134.1"/>
    </source>
</evidence>
<dbReference type="Gene3D" id="3.30.70.240">
    <property type="match status" value="1"/>
</dbReference>
<reference evidence="6" key="1">
    <citation type="journal article" date="2021" name="PeerJ">
        <title>Extensive microbial diversity within the chicken gut microbiome revealed by metagenomics and culture.</title>
        <authorList>
            <person name="Gilroy R."/>
            <person name="Ravi A."/>
            <person name="Getino M."/>
            <person name="Pursley I."/>
            <person name="Horton D.L."/>
            <person name="Alikhan N.F."/>
            <person name="Baker D."/>
            <person name="Gharbi K."/>
            <person name="Hall N."/>
            <person name="Watson M."/>
            <person name="Adriaenssens E.M."/>
            <person name="Foster-Nyarko E."/>
            <person name="Jarju S."/>
            <person name="Secka A."/>
            <person name="Antonio M."/>
            <person name="Oren A."/>
            <person name="Chaudhuri R.R."/>
            <person name="La Ragione R."/>
            <person name="Hildebrand F."/>
            <person name="Pallen M.J."/>
        </authorList>
    </citation>
    <scope>NUCLEOTIDE SEQUENCE</scope>
    <source>
        <strain evidence="6">ChiGjej4B4-12881</strain>
    </source>
</reference>
<keyword evidence="1" id="KW-0547">Nucleotide-binding</keyword>
<dbReference type="Gene3D" id="3.40.50.300">
    <property type="entry name" value="P-loop containing nucleotide triphosphate hydrolases"/>
    <property type="match status" value="1"/>
</dbReference>
<dbReference type="SUPFAM" id="SSF52540">
    <property type="entry name" value="P-loop containing nucleoside triphosphate hydrolases"/>
    <property type="match status" value="1"/>
</dbReference>
<reference evidence="6" key="2">
    <citation type="submission" date="2021-04" db="EMBL/GenBank/DDBJ databases">
        <authorList>
            <person name="Gilroy R."/>
        </authorList>
    </citation>
    <scope>NUCLEOTIDE SEQUENCE</scope>
    <source>
        <strain evidence="6">ChiGjej4B4-12881</strain>
    </source>
</reference>
<keyword evidence="4" id="KW-0046">Antibiotic resistance</keyword>
<dbReference type="InterPro" id="IPR027417">
    <property type="entry name" value="P-loop_NTPase"/>
</dbReference>
<evidence type="ECO:0000256" key="1">
    <source>
        <dbReference type="ARBA" id="ARBA00022741"/>
    </source>
</evidence>
<dbReference type="GO" id="GO:0046677">
    <property type="term" value="P:response to antibiotic"/>
    <property type="evidence" value="ECO:0007669"/>
    <property type="project" value="UniProtKB-KW"/>
</dbReference>
<dbReference type="PANTHER" id="PTHR43261:SF1">
    <property type="entry name" value="RIBOSOME-RELEASING FACTOR 2, MITOCHONDRIAL"/>
    <property type="match status" value="1"/>
</dbReference>
<dbReference type="SMART" id="SM00838">
    <property type="entry name" value="EFG_C"/>
    <property type="match status" value="1"/>
</dbReference>
<dbReference type="CDD" id="cd03711">
    <property type="entry name" value="Tet_C"/>
    <property type="match status" value="1"/>
</dbReference>